<dbReference type="OrthoDB" id="284307at2"/>
<dbReference type="InterPro" id="IPR000524">
    <property type="entry name" value="Tscrpt_reg_HTH_GntR"/>
</dbReference>
<evidence type="ECO:0000313" key="6">
    <source>
        <dbReference type="Proteomes" id="UP000186098"/>
    </source>
</evidence>
<reference evidence="6" key="1">
    <citation type="submission" date="2017-01" db="EMBL/GenBank/DDBJ databases">
        <authorList>
            <person name="Varghese N."/>
            <person name="Submissions S."/>
        </authorList>
    </citation>
    <scope>NUCLEOTIDE SEQUENCE [LARGE SCALE GENOMIC DNA]</scope>
    <source>
        <strain evidence="6">DSM 18714</strain>
    </source>
</reference>
<dbReference type="Pfam" id="PF00392">
    <property type="entry name" value="GntR"/>
    <property type="match status" value="1"/>
</dbReference>
<dbReference type="PANTHER" id="PTHR43537">
    <property type="entry name" value="TRANSCRIPTIONAL REGULATOR, GNTR FAMILY"/>
    <property type="match status" value="1"/>
</dbReference>
<organism evidence="5 6">
    <name type="scientific">Phaeovulum vinaykumarii</name>
    <dbReference type="NCBI Taxonomy" id="407234"/>
    <lineage>
        <taxon>Bacteria</taxon>
        <taxon>Pseudomonadati</taxon>
        <taxon>Pseudomonadota</taxon>
        <taxon>Alphaproteobacteria</taxon>
        <taxon>Rhodobacterales</taxon>
        <taxon>Paracoccaceae</taxon>
        <taxon>Phaeovulum</taxon>
    </lineage>
</organism>
<keyword evidence="6" id="KW-1185">Reference proteome</keyword>
<evidence type="ECO:0000259" key="4">
    <source>
        <dbReference type="PROSITE" id="PS50949"/>
    </source>
</evidence>
<dbReference type="PRINTS" id="PR00035">
    <property type="entry name" value="HTHGNTR"/>
</dbReference>
<evidence type="ECO:0000256" key="2">
    <source>
        <dbReference type="ARBA" id="ARBA00023125"/>
    </source>
</evidence>
<dbReference type="InterPro" id="IPR036390">
    <property type="entry name" value="WH_DNA-bd_sf"/>
</dbReference>
<sequence length="226" mass="25509">MPRRSAADIYPEILEVLNDLAPGERFPAERDLVKILACSRQTLRSCLTMLEKDGAIWRHVGQGTFRGPRPRHLPMRDTLLIEGATPPDVMQARMLLEPMVAAEAARLADASDVALLREKVGAGRRARDRADCEQADDVFHRALAQISGNPILVGFLNYLSGVRRRVAWQREWERTYRRIGTQAFQTLHSDQHERIVDAIEQQDPEGASAFMTEHLETIRADMSETG</sequence>
<keyword evidence="1" id="KW-0805">Transcription regulation</keyword>
<dbReference type="Pfam" id="PF07729">
    <property type="entry name" value="FCD"/>
    <property type="match status" value="1"/>
</dbReference>
<dbReference type="InterPro" id="IPR011711">
    <property type="entry name" value="GntR_C"/>
</dbReference>
<dbReference type="SMART" id="SM00895">
    <property type="entry name" value="FCD"/>
    <property type="match status" value="1"/>
</dbReference>
<dbReference type="InterPro" id="IPR036388">
    <property type="entry name" value="WH-like_DNA-bd_sf"/>
</dbReference>
<name>A0A1N7MRG5_9RHOB</name>
<evidence type="ECO:0000313" key="5">
    <source>
        <dbReference type="EMBL" id="SIS88727.1"/>
    </source>
</evidence>
<dbReference type="GO" id="GO:0003700">
    <property type="term" value="F:DNA-binding transcription factor activity"/>
    <property type="evidence" value="ECO:0007669"/>
    <property type="project" value="InterPro"/>
</dbReference>
<evidence type="ECO:0000256" key="1">
    <source>
        <dbReference type="ARBA" id="ARBA00023015"/>
    </source>
</evidence>
<keyword evidence="2" id="KW-0238">DNA-binding</keyword>
<dbReference type="EMBL" id="FTOM01000009">
    <property type="protein sequence ID" value="SIS88727.1"/>
    <property type="molecule type" value="Genomic_DNA"/>
</dbReference>
<dbReference type="GO" id="GO:0003677">
    <property type="term" value="F:DNA binding"/>
    <property type="evidence" value="ECO:0007669"/>
    <property type="project" value="UniProtKB-KW"/>
</dbReference>
<proteinExistence type="predicted"/>
<dbReference type="InterPro" id="IPR008920">
    <property type="entry name" value="TF_FadR/GntR_C"/>
</dbReference>
<keyword evidence="3" id="KW-0804">Transcription</keyword>
<gene>
    <name evidence="5" type="ORF">SAMN05421795_10948</name>
</gene>
<dbReference type="SUPFAM" id="SSF48008">
    <property type="entry name" value="GntR ligand-binding domain-like"/>
    <property type="match status" value="1"/>
</dbReference>
<dbReference type="Proteomes" id="UP000186098">
    <property type="component" value="Unassembled WGS sequence"/>
</dbReference>
<dbReference type="Gene3D" id="1.20.120.530">
    <property type="entry name" value="GntR ligand-binding domain-like"/>
    <property type="match status" value="1"/>
</dbReference>
<dbReference type="AlphaFoldDB" id="A0A1N7MRG5"/>
<dbReference type="PANTHER" id="PTHR43537:SF5">
    <property type="entry name" value="UXU OPERON TRANSCRIPTIONAL REGULATOR"/>
    <property type="match status" value="1"/>
</dbReference>
<evidence type="ECO:0000256" key="3">
    <source>
        <dbReference type="ARBA" id="ARBA00023163"/>
    </source>
</evidence>
<dbReference type="RefSeq" id="WP_076367338.1">
    <property type="nucleotide sequence ID" value="NZ_FTOM01000009.1"/>
</dbReference>
<accession>A0A1N7MRG5</accession>
<dbReference type="PROSITE" id="PS50949">
    <property type="entry name" value="HTH_GNTR"/>
    <property type="match status" value="1"/>
</dbReference>
<dbReference type="SUPFAM" id="SSF46785">
    <property type="entry name" value="Winged helix' DNA-binding domain"/>
    <property type="match status" value="1"/>
</dbReference>
<feature type="domain" description="HTH gntR-type" evidence="4">
    <location>
        <begin position="1"/>
        <end position="69"/>
    </location>
</feature>
<dbReference type="Gene3D" id="1.10.10.10">
    <property type="entry name" value="Winged helix-like DNA-binding domain superfamily/Winged helix DNA-binding domain"/>
    <property type="match status" value="1"/>
</dbReference>
<dbReference type="STRING" id="407234.SAMN05421795_10948"/>
<protein>
    <submittedName>
        <fullName evidence="5">Transcriptional regulator, GntR family</fullName>
    </submittedName>
</protein>